<feature type="signal peptide" evidence="1">
    <location>
        <begin position="1"/>
        <end position="25"/>
    </location>
</feature>
<sequence length="164" mass="17793">MGSGSQVFGLMKIALLALWAGTAVAEPCREDAVILRSDAGMVRFRVELADDEAERGQGLMNRETLSSSAGMLFVYPQPKRVAFWMKNTLIPLDMIFLDASGTVQKVHHEATPLDESPIFGGNKIQSVLEINGGLSRKIGIAEGWQLRHPAIDQDAAAWPCGEGQ</sequence>
<dbReference type="PANTHER" id="PTHR37953:SF1">
    <property type="entry name" value="UPF0127 PROTEIN MJ1496"/>
    <property type="match status" value="1"/>
</dbReference>
<proteinExistence type="predicted"/>
<dbReference type="InterPro" id="IPR038695">
    <property type="entry name" value="Saro_0823-like_sf"/>
</dbReference>
<evidence type="ECO:0008006" key="4">
    <source>
        <dbReference type="Google" id="ProtNLM"/>
    </source>
</evidence>
<organism evidence="2 3">
    <name type="scientific">Roseovarius tolerans</name>
    <dbReference type="NCBI Taxonomy" id="74031"/>
    <lineage>
        <taxon>Bacteria</taxon>
        <taxon>Pseudomonadati</taxon>
        <taxon>Pseudomonadota</taxon>
        <taxon>Alphaproteobacteria</taxon>
        <taxon>Rhodobacterales</taxon>
        <taxon>Roseobacteraceae</taxon>
        <taxon>Roseovarius</taxon>
    </lineage>
</organism>
<dbReference type="Proteomes" id="UP000037046">
    <property type="component" value="Unassembled WGS sequence"/>
</dbReference>
<dbReference type="InterPro" id="IPR003795">
    <property type="entry name" value="DUF192"/>
</dbReference>
<name>A0A0L6CYC4_9RHOB</name>
<keyword evidence="1" id="KW-0732">Signal</keyword>
<evidence type="ECO:0000313" key="3">
    <source>
        <dbReference type="Proteomes" id="UP000037046"/>
    </source>
</evidence>
<accession>A0A0L6CYC4</accession>
<dbReference type="PANTHER" id="PTHR37953">
    <property type="entry name" value="UPF0127 PROTEIN MJ1496"/>
    <property type="match status" value="1"/>
</dbReference>
<evidence type="ECO:0000256" key="1">
    <source>
        <dbReference type="SAM" id="SignalP"/>
    </source>
</evidence>
<dbReference type="STRING" id="74031.SAMN04488077_102186"/>
<gene>
    <name evidence="2" type="ORF">ROTO_06080</name>
</gene>
<dbReference type="Pfam" id="PF02643">
    <property type="entry name" value="DUF192"/>
    <property type="match status" value="1"/>
</dbReference>
<comment type="caution">
    <text evidence="2">The sequence shown here is derived from an EMBL/GenBank/DDBJ whole genome shotgun (WGS) entry which is preliminary data.</text>
</comment>
<dbReference type="EMBL" id="LGVV01000005">
    <property type="protein sequence ID" value="KNX42759.1"/>
    <property type="molecule type" value="Genomic_DNA"/>
</dbReference>
<dbReference type="PATRIC" id="fig|74031.6.peg.625"/>
<evidence type="ECO:0000313" key="2">
    <source>
        <dbReference type="EMBL" id="KNX42759.1"/>
    </source>
</evidence>
<feature type="chain" id="PRO_5005563374" description="ACR" evidence="1">
    <location>
        <begin position="26"/>
        <end position="164"/>
    </location>
</feature>
<reference evidence="3" key="1">
    <citation type="submission" date="2015-07" db="EMBL/GenBank/DDBJ databases">
        <title>Draft Genome Sequence of Roseovarius tolerans EL-164, a producer of N-Acylated Alanine Methyl Esters (NAMEs).</title>
        <authorList>
            <person name="Voget S."/>
            <person name="Bruns H."/>
            <person name="Wagner-Doebler I."/>
            <person name="Schulz S."/>
            <person name="Daniel R."/>
        </authorList>
    </citation>
    <scope>NUCLEOTIDE SEQUENCE [LARGE SCALE GENOMIC DNA]</scope>
    <source>
        <strain evidence="3">EL-164</strain>
    </source>
</reference>
<keyword evidence="3" id="KW-1185">Reference proteome</keyword>
<dbReference type="Gene3D" id="2.60.120.1140">
    <property type="entry name" value="Protein of unknown function DUF192"/>
    <property type="match status" value="1"/>
</dbReference>
<dbReference type="AlphaFoldDB" id="A0A0L6CYC4"/>
<protein>
    <recommendedName>
        <fullName evidence="4">ACR</fullName>
    </recommendedName>
</protein>